<feature type="compositionally biased region" description="Pro residues" evidence="2">
    <location>
        <begin position="39"/>
        <end position="49"/>
    </location>
</feature>
<sequence length="159" mass="16676">ATPIQPAPPRPPPVAAPPPPPPPPPAPAQTAPLRLIRPDPQPASHPAPAQPAAAQPAPAPTQPASQPAAADGSRPAGTNPPPVDAVEARLRDTARGCLNAYRGWRQQPGEASIQTLSEAVHELRKALARIEIDMSASRREEQALRPIPIPAHRTARRTP</sequence>
<evidence type="ECO:0000256" key="2">
    <source>
        <dbReference type="SAM" id="MobiDB-lite"/>
    </source>
</evidence>
<protein>
    <recommendedName>
        <fullName evidence="5">Serine/threonine protein kinase</fullName>
    </recommendedName>
</protein>
<evidence type="ECO:0000256" key="1">
    <source>
        <dbReference type="SAM" id="Coils"/>
    </source>
</evidence>
<reference evidence="3 4" key="1">
    <citation type="submission" date="2019-10" db="EMBL/GenBank/DDBJ databases">
        <title>Genome sequence of Azospirillum formosense CC-Nfb-7.</title>
        <authorList>
            <person name="Ambrosini A."/>
            <person name="Sant'Anna F.H."/>
            <person name="Cassan F.D."/>
            <person name="Souza E.M."/>
            <person name="Passaglia L.M.P."/>
        </authorList>
    </citation>
    <scope>NUCLEOTIDE SEQUENCE [LARGE SCALE GENOMIC DNA]</scope>
    <source>
        <strain evidence="3 4">CC-NFb-7</strain>
    </source>
</reference>
<organism evidence="3 4">
    <name type="scientific">Azospirillum formosense</name>
    <dbReference type="NCBI Taxonomy" id="861533"/>
    <lineage>
        <taxon>Bacteria</taxon>
        <taxon>Pseudomonadati</taxon>
        <taxon>Pseudomonadota</taxon>
        <taxon>Alphaproteobacteria</taxon>
        <taxon>Rhodospirillales</taxon>
        <taxon>Azospirillaceae</taxon>
        <taxon>Azospirillum</taxon>
    </lineage>
</organism>
<keyword evidence="1" id="KW-0175">Coiled coil</keyword>
<name>A0ABX2L0T2_9PROT</name>
<feature type="region of interest" description="Disordered" evidence="2">
    <location>
        <begin position="1"/>
        <end position="87"/>
    </location>
</feature>
<keyword evidence="4" id="KW-1185">Reference proteome</keyword>
<feature type="compositionally biased region" description="Low complexity" evidence="2">
    <location>
        <begin position="50"/>
        <end position="70"/>
    </location>
</feature>
<dbReference type="Proteomes" id="UP000639419">
    <property type="component" value="Unassembled WGS sequence"/>
</dbReference>
<evidence type="ECO:0000313" key="3">
    <source>
        <dbReference type="EMBL" id="NUB21604.1"/>
    </source>
</evidence>
<proteinExistence type="predicted"/>
<gene>
    <name evidence="3" type="ORF">GBZ26_20735</name>
</gene>
<feature type="non-terminal residue" evidence="3">
    <location>
        <position position="1"/>
    </location>
</feature>
<evidence type="ECO:0000313" key="4">
    <source>
        <dbReference type="Proteomes" id="UP000639419"/>
    </source>
</evidence>
<feature type="compositionally biased region" description="Pro residues" evidence="2">
    <location>
        <begin position="1"/>
        <end position="27"/>
    </location>
</feature>
<comment type="caution">
    <text evidence="3">The sequence shown here is derived from an EMBL/GenBank/DDBJ whole genome shotgun (WGS) entry which is preliminary data.</text>
</comment>
<dbReference type="EMBL" id="WHOR01000188">
    <property type="protein sequence ID" value="NUB21604.1"/>
    <property type="molecule type" value="Genomic_DNA"/>
</dbReference>
<feature type="coiled-coil region" evidence="1">
    <location>
        <begin position="113"/>
        <end position="140"/>
    </location>
</feature>
<accession>A0ABX2L0T2</accession>
<evidence type="ECO:0008006" key="5">
    <source>
        <dbReference type="Google" id="ProtNLM"/>
    </source>
</evidence>